<accession>A0A9N9G9H9</accession>
<reference evidence="1" key="1">
    <citation type="submission" date="2021-06" db="EMBL/GenBank/DDBJ databases">
        <authorList>
            <person name="Kallberg Y."/>
            <person name="Tangrot J."/>
            <person name="Rosling A."/>
        </authorList>
    </citation>
    <scope>NUCLEOTIDE SEQUENCE</scope>
    <source>
        <strain evidence="1">MA453B</strain>
    </source>
</reference>
<organism evidence="1 2">
    <name type="scientific">Dentiscutata erythropus</name>
    <dbReference type="NCBI Taxonomy" id="1348616"/>
    <lineage>
        <taxon>Eukaryota</taxon>
        <taxon>Fungi</taxon>
        <taxon>Fungi incertae sedis</taxon>
        <taxon>Mucoromycota</taxon>
        <taxon>Glomeromycotina</taxon>
        <taxon>Glomeromycetes</taxon>
        <taxon>Diversisporales</taxon>
        <taxon>Gigasporaceae</taxon>
        <taxon>Dentiscutata</taxon>
    </lineage>
</organism>
<comment type="caution">
    <text evidence="1">The sequence shown here is derived from an EMBL/GenBank/DDBJ whole genome shotgun (WGS) entry which is preliminary data.</text>
</comment>
<protein>
    <submittedName>
        <fullName evidence="1">3732_t:CDS:1</fullName>
    </submittedName>
</protein>
<dbReference type="EMBL" id="CAJVPY010003401">
    <property type="protein sequence ID" value="CAG8590791.1"/>
    <property type="molecule type" value="Genomic_DNA"/>
</dbReference>
<dbReference type="AlphaFoldDB" id="A0A9N9G9H9"/>
<name>A0A9N9G9H9_9GLOM</name>
<feature type="non-terminal residue" evidence="1">
    <location>
        <position position="1"/>
    </location>
</feature>
<proteinExistence type="predicted"/>
<evidence type="ECO:0000313" key="1">
    <source>
        <dbReference type="EMBL" id="CAG8590791.1"/>
    </source>
</evidence>
<gene>
    <name evidence="1" type="ORF">DERYTH_LOCUS7151</name>
</gene>
<evidence type="ECO:0000313" key="2">
    <source>
        <dbReference type="Proteomes" id="UP000789405"/>
    </source>
</evidence>
<dbReference type="Proteomes" id="UP000789405">
    <property type="component" value="Unassembled WGS sequence"/>
</dbReference>
<keyword evidence="2" id="KW-1185">Reference proteome</keyword>
<sequence length="70" mass="8231">AVVTCKNCEDWLVIREQQSVKGKMCKEDATTKMVLVAYPIGYQFRITLREKEQKMIKPFTSDIIRCLYKL</sequence>